<dbReference type="InterPro" id="IPR028925">
    <property type="entry name" value="RRM_DME"/>
</dbReference>
<dbReference type="Proteomes" id="UP000694240">
    <property type="component" value="Chromosome 4"/>
</dbReference>
<dbReference type="GO" id="GO:0046872">
    <property type="term" value="F:metal ion binding"/>
    <property type="evidence" value="ECO:0007669"/>
    <property type="project" value="UniProtKB-KW"/>
</dbReference>
<dbReference type="Pfam" id="PF15628">
    <property type="entry name" value="RRM_DME"/>
    <property type="match status" value="1"/>
</dbReference>
<dbReference type="GO" id="GO:0019104">
    <property type="term" value="F:DNA N-glycosylase activity"/>
    <property type="evidence" value="ECO:0007669"/>
    <property type="project" value="InterPro"/>
</dbReference>
<feature type="coiled-coil region" evidence="6">
    <location>
        <begin position="1102"/>
        <end position="1140"/>
    </location>
</feature>
<evidence type="ECO:0000256" key="3">
    <source>
        <dbReference type="ARBA" id="ARBA00022723"/>
    </source>
</evidence>
<sequence>MLTDGSQHTYQNGETKNSKEHERKCDESAHLQDNSQTTHKKKEKKNSKEKHGIKHSESEHLQDDISQRVTGKGRRRNSKGTPKKLRFNRPRILEDGKKPRNPATTRLRTISNKRRKKDIDSEDEVIPELATPTKESFPKRRKNEKIKRSVARTLNFKQEIVLSCLEFDKICGPIFPRGKKRTTTRRRYDFLCFLLPMPVWKKQSRRSKRRKNMVRWARIASSSKLLEETLPLIVSHPTINGQADASLQIDDTLVRHVVSKQTKKSANNVIEHLNRQITYQKDHGLSSLADVPLHIEDTLIKSASSVLSERPIKKTKDIAKLIKDMGRLKINKKVTTMIKADKKLVTAKVNLDPETIKEWDVLMVNDSPSRSYDDKETEAKWKKEREIFQTRIDLFINRMHRLQGNRKFKQWKGSVVDSVVGVFLTQNTTDYLSSNAFMSVAAKFPVDAREGLSYYIEEPQDAKSSECIILSDESISKVEDHENTAKRKNEKTGIIEDEIVDWNNLRRMYTKEGSRPEMHMDSVNWSDVRLSGQKVLETTIKKRGQFRILSERILKFLNDEVNQNGNIDLEWLRNAPSHLVKRYLLEIEGIGLKSVECVRLLGLKHHAFPVDTNVGRIAVRLGLVPLEPLPNGVQMHQLFEYPSMDPIQKYLWPRLCKLPQETLYELHYQMITFGKVFCTKTIPNCNACPMKSECKYFASAYVSSKVLLESPEEKMHEPNTFMNAHSQDVAVDMTSNINLVEECVSSGCSDQAICYKPLVEFPSSPRAEIPESTDIEDVPFMNLYQSYASVPKIDFDLDALKKSVEDALVISGRMSSSDEEISKALVIPTPENACIPIKPPRKMKYYNRLRTEHVVYVLPDNHELLHDFERRKLDDPSPYLLAIWQPGETSSSFVPPKKKCSSDGSKLCKIKNCSYCWTIREQNSNIFRGTILIPCRTAMRGAFPLNGTYFQTNEVFADHETSLNPIVFRRELCKGLEKRALYCGSTVTSIFKFLDTRRIELCFWTGFLCLRAFDRKQRDPKELVRRLHTPPDERGPKFMIVDEKEESPTVGLMVMPGFWIGGGVIQSRVYVSGVKIHAFRFGLIKSNHIYHIAKTLCMKSKFQKLNELVQDLRRQLPQCRNENQVELTKLETELDQLLLRGVQSIFTSFRYGGWLESI</sequence>
<dbReference type="PANTHER" id="PTHR46213:SF13">
    <property type="entry name" value="DEMETER-LIKE PROTEIN 2-RELATED"/>
    <property type="match status" value="1"/>
</dbReference>
<dbReference type="Pfam" id="PF15629">
    <property type="entry name" value="Perm-CXXC"/>
    <property type="match status" value="1"/>
</dbReference>
<dbReference type="SMART" id="SM00478">
    <property type="entry name" value="ENDO3c"/>
    <property type="match status" value="1"/>
</dbReference>
<evidence type="ECO:0000256" key="1">
    <source>
        <dbReference type="ARBA" id="ARBA00001966"/>
    </source>
</evidence>
<dbReference type="PANTHER" id="PTHR46213">
    <property type="entry name" value="TRANSCRIPTIONAL ACTIVATOR DEMETER"/>
    <property type="match status" value="1"/>
</dbReference>
<organism evidence="9 10">
    <name type="scientific">Arabidopsis thaliana x Arabidopsis arenosa</name>
    <dbReference type="NCBI Taxonomy" id="1240361"/>
    <lineage>
        <taxon>Eukaryota</taxon>
        <taxon>Viridiplantae</taxon>
        <taxon>Streptophyta</taxon>
        <taxon>Embryophyta</taxon>
        <taxon>Tracheophyta</taxon>
        <taxon>Spermatophyta</taxon>
        <taxon>Magnoliopsida</taxon>
        <taxon>eudicotyledons</taxon>
        <taxon>Gunneridae</taxon>
        <taxon>Pentapetalae</taxon>
        <taxon>rosids</taxon>
        <taxon>malvids</taxon>
        <taxon>Brassicales</taxon>
        <taxon>Brassicaceae</taxon>
        <taxon>Camelineae</taxon>
        <taxon>Arabidopsis</taxon>
    </lineage>
</organism>
<keyword evidence="2" id="KW-0004">4Fe-4S</keyword>
<protein>
    <submittedName>
        <fullName evidence="9">DNA glycosylase</fullName>
    </submittedName>
</protein>
<feature type="compositionally biased region" description="Basic and acidic residues" evidence="7">
    <location>
        <begin position="54"/>
        <end position="66"/>
    </location>
</feature>
<dbReference type="GO" id="GO:0006284">
    <property type="term" value="P:base-excision repair"/>
    <property type="evidence" value="ECO:0007669"/>
    <property type="project" value="InterPro"/>
</dbReference>
<evidence type="ECO:0000313" key="9">
    <source>
        <dbReference type="EMBL" id="KAG7618347.1"/>
    </source>
</evidence>
<evidence type="ECO:0000256" key="6">
    <source>
        <dbReference type="SAM" id="Coils"/>
    </source>
</evidence>
<evidence type="ECO:0000256" key="2">
    <source>
        <dbReference type="ARBA" id="ARBA00022485"/>
    </source>
</evidence>
<keyword evidence="10" id="KW-1185">Reference proteome</keyword>
<comment type="caution">
    <text evidence="9">The sequence shown here is derived from an EMBL/GenBank/DDBJ whole genome shotgun (WGS) entry which is preliminary data.</text>
</comment>
<evidence type="ECO:0000313" key="10">
    <source>
        <dbReference type="Proteomes" id="UP000694240"/>
    </source>
</evidence>
<feature type="compositionally biased region" description="Polar residues" evidence="7">
    <location>
        <begin position="1"/>
        <end position="15"/>
    </location>
</feature>
<dbReference type="InterPro" id="IPR003265">
    <property type="entry name" value="HhH-GPD_domain"/>
</dbReference>
<dbReference type="GO" id="GO:0035514">
    <property type="term" value="F:DNA demethylase activity"/>
    <property type="evidence" value="ECO:0007669"/>
    <property type="project" value="InterPro"/>
</dbReference>
<comment type="cofactor">
    <cofactor evidence="1">
        <name>[4Fe-4S] cluster</name>
        <dbReference type="ChEBI" id="CHEBI:49883"/>
    </cofactor>
</comment>
<dbReference type="InterPro" id="IPR044811">
    <property type="entry name" value="DME/ROS1"/>
</dbReference>
<feature type="region of interest" description="Disordered" evidence="7">
    <location>
        <begin position="1"/>
        <end position="107"/>
    </location>
</feature>
<feature type="compositionally biased region" description="Basic and acidic residues" evidence="7">
    <location>
        <begin position="16"/>
        <end position="30"/>
    </location>
</feature>
<keyword evidence="4" id="KW-0408">Iron</keyword>
<proteinExistence type="predicted"/>
<feature type="compositionally biased region" description="Basic residues" evidence="7">
    <location>
        <begin position="38"/>
        <end position="53"/>
    </location>
</feature>
<keyword evidence="5" id="KW-0411">Iron-sulfur</keyword>
<reference evidence="9 10" key="1">
    <citation type="submission" date="2020-12" db="EMBL/GenBank/DDBJ databases">
        <title>Concerted genomic and epigenomic changes stabilize Arabidopsis allopolyploids.</title>
        <authorList>
            <person name="Chen Z."/>
        </authorList>
    </citation>
    <scope>NUCLEOTIDE SEQUENCE [LARGE SCALE GENOMIC DNA]</scope>
    <source>
        <strain evidence="9">Allo738</strain>
        <tissue evidence="9">Leaf</tissue>
    </source>
</reference>
<keyword evidence="3" id="KW-0479">Metal-binding</keyword>
<name>A0A8T2E2R8_9BRAS</name>
<accession>A0A8T2E2R8</accession>
<evidence type="ECO:0000256" key="5">
    <source>
        <dbReference type="ARBA" id="ARBA00023014"/>
    </source>
</evidence>
<dbReference type="EMBL" id="JAEFBK010000004">
    <property type="protein sequence ID" value="KAG7618347.1"/>
    <property type="molecule type" value="Genomic_DNA"/>
</dbReference>
<feature type="domain" description="HhH-GPD" evidence="8">
    <location>
        <begin position="424"/>
        <end position="676"/>
    </location>
</feature>
<feature type="compositionally biased region" description="Basic residues" evidence="7">
    <location>
        <begin position="71"/>
        <end position="89"/>
    </location>
</feature>
<dbReference type="InterPro" id="IPR028924">
    <property type="entry name" value="Perm-CXXC"/>
</dbReference>
<evidence type="ECO:0000256" key="4">
    <source>
        <dbReference type="ARBA" id="ARBA00023004"/>
    </source>
</evidence>
<dbReference type="GO" id="GO:0141166">
    <property type="term" value="P:chromosomal 5-methylcytosine DNA demethylation pathway"/>
    <property type="evidence" value="ECO:0007669"/>
    <property type="project" value="InterPro"/>
</dbReference>
<evidence type="ECO:0000256" key="7">
    <source>
        <dbReference type="SAM" id="MobiDB-lite"/>
    </source>
</evidence>
<evidence type="ECO:0000259" key="8">
    <source>
        <dbReference type="SMART" id="SM00478"/>
    </source>
</evidence>
<gene>
    <name evidence="9" type="ORF">ISN45_At04g036180</name>
</gene>
<dbReference type="AlphaFoldDB" id="A0A8T2E2R8"/>
<keyword evidence="6" id="KW-0175">Coiled coil</keyword>
<dbReference type="GO" id="GO:0051539">
    <property type="term" value="F:4 iron, 4 sulfur cluster binding"/>
    <property type="evidence" value="ECO:0007669"/>
    <property type="project" value="UniProtKB-KW"/>
</dbReference>